<protein>
    <submittedName>
        <fullName evidence="1">Uncharacterized protein</fullName>
    </submittedName>
</protein>
<name>A0A0E9WZV2_ANGAN</name>
<proteinExistence type="predicted"/>
<sequence length="72" mass="8501">MLPVHLTTSIMYYFYRHSSCLVDNFEHSVAEQSPCIRHLVMKLFWWNTLKSQPHKFYAGMPVICCCSFPKNS</sequence>
<reference evidence="1" key="2">
    <citation type="journal article" date="2015" name="Fish Shellfish Immunol.">
        <title>Early steps in the European eel (Anguilla anguilla)-Vibrio vulnificus interaction in the gills: Role of the RtxA13 toxin.</title>
        <authorList>
            <person name="Callol A."/>
            <person name="Pajuelo D."/>
            <person name="Ebbesson L."/>
            <person name="Teles M."/>
            <person name="MacKenzie S."/>
            <person name="Amaro C."/>
        </authorList>
    </citation>
    <scope>NUCLEOTIDE SEQUENCE</scope>
</reference>
<accession>A0A0E9WZV2</accession>
<reference evidence="1" key="1">
    <citation type="submission" date="2014-11" db="EMBL/GenBank/DDBJ databases">
        <authorList>
            <person name="Amaro Gonzalez C."/>
        </authorList>
    </citation>
    <scope>NUCLEOTIDE SEQUENCE</scope>
</reference>
<dbReference type="AlphaFoldDB" id="A0A0E9WZV2"/>
<dbReference type="EMBL" id="GBXM01012718">
    <property type="protein sequence ID" value="JAH95859.1"/>
    <property type="molecule type" value="Transcribed_RNA"/>
</dbReference>
<organism evidence="1">
    <name type="scientific">Anguilla anguilla</name>
    <name type="common">European freshwater eel</name>
    <name type="synonym">Muraena anguilla</name>
    <dbReference type="NCBI Taxonomy" id="7936"/>
    <lineage>
        <taxon>Eukaryota</taxon>
        <taxon>Metazoa</taxon>
        <taxon>Chordata</taxon>
        <taxon>Craniata</taxon>
        <taxon>Vertebrata</taxon>
        <taxon>Euteleostomi</taxon>
        <taxon>Actinopterygii</taxon>
        <taxon>Neopterygii</taxon>
        <taxon>Teleostei</taxon>
        <taxon>Anguilliformes</taxon>
        <taxon>Anguillidae</taxon>
        <taxon>Anguilla</taxon>
    </lineage>
</organism>
<evidence type="ECO:0000313" key="1">
    <source>
        <dbReference type="EMBL" id="JAH95859.1"/>
    </source>
</evidence>